<protein>
    <submittedName>
        <fullName evidence="1">Uncharacterized protein</fullName>
    </submittedName>
</protein>
<evidence type="ECO:0000313" key="2">
    <source>
        <dbReference type="Proteomes" id="UP000886998"/>
    </source>
</evidence>
<keyword evidence="2" id="KW-1185">Reference proteome</keyword>
<proteinExistence type="predicted"/>
<sequence length="106" mass="12356">MCRKRRKLPRKKRKPLVFPVLSNMSGYDTDIDTCFSQLSDLFQVLPFGQPLSTSPSSTDESIDISPVTQKKHFIYGGMERILYWLNCVIVNTLQQKEKWAPLLRMF</sequence>
<accession>A0A8X6Y4Y3</accession>
<dbReference type="EMBL" id="BMAV01015239">
    <property type="protein sequence ID" value="GFY64455.1"/>
    <property type="molecule type" value="Genomic_DNA"/>
</dbReference>
<dbReference type="AlphaFoldDB" id="A0A8X6Y4Y3"/>
<organism evidence="1 2">
    <name type="scientific">Trichonephila inaurata madagascariensis</name>
    <dbReference type="NCBI Taxonomy" id="2747483"/>
    <lineage>
        <taxon>Eukaryota</taxon>
        <taxon>Metazoa</taxon>
        <taxon>Ecdysozoa</taxon>
        <taxon>Arthropoda</taxon>
        <taxon>Chelicerata</taxon>
        <taxon>Arachnida</taxon>
        <taxon>Araneae</taxon>
        <taxon>Araneomorphae</taxon>
        <taxon>Entelegynae</taxon>
        <taxon>Araneoidea</taxon>
        <taxon>Nephilidae</taxon>
        <taxon>Trichonephila</taxon>
        <taxon>Trichonephila inaurata</taxon>
    </lineage>
</organism>
<dbReference type="Proteomes" id="UP000886998">
    <property type="component" value="Unassembled WGS sequence"/>
</dbReference>
<name>A0A8X6Y4Y3_9ARAC</name>
<reference evidence="1" key="1">
    <citation type="submission" date="2020-08" db="EMBL/GenBank/DDBJ databases">
        <title>Multicomponent nature underlies the extraordinary mechanical properties of spider dragline silk.</title>
        <authorList>
            <person name="Kono N."/>
            <person name="Nakamura H."/>
            <person name="Mori M."/>
            <person name="Yoshida Y."/>
            <person name="Ohtoshi R."/>
            <person name="Malay A.D."/>
            <person name="Moran D.A.P."/>
            <person name="Tomita M."/>
            <person name="Numata K."/>
            <person name="Arakawa K."/>
        </authorList>
    </citation>
    <scope>NUCLEOTIDE SEQUENCE</scope>
</reference>
<evidence type="ECO:0000313" key="1">
    <source>
        <dbReference type="EMBL" id="GFY64455.1"/>
    </source>
</evidence>
<comment type="caution">
    <text evidence="1">The sequence shown here is derived from an EMBL/GenBank/DDBJ whole genome shotgun (WGS) entry which is preliminary data.</text>
</comment>
<gene>
    <name evidence="1" type="ORF">TNIN_33021</name>
</gene>